<dbReference type="InterPro" id="IPR001812">
    <property type="entry name" value="Trypano_VSG_A_N_dom"/>
</dbReference>
<organism evidence="11">
    <name type="scientific">Trypanosoma brucei</name>
    <dbReference type="NCBI Taxonomy" id="5691"/>
    <lineage>
        <taxon>Eukaryota</taxon>
        <taxon>Discoba</taxon>
        <taxon>Euglenozoa</taxon>
        <taxon>Kinetoplastea</taxon>
        <taxon>Metakinetoplastina</taxon>
        <taxon>Trypanosomatida</taxon>
        <taxon>Trypanosomatidae</taxon>
        <taxon>Trypanosoma</taxon>
    </lineage>
</organism>
<name>A0A1V0G0A9_9TRYP</name>
<feature type="region of interest" description="Disordered" evidence="9">
    <location>
        <begin position="398"/>
        <end position="464"/>
    </location>
</feature>
<evidence type="ECO:0000256" key="1">
    <source>
        <dbReference type="ARBA" id="ARBA00002523"/>
    </source>
</evidence>
<keyword evidence="6" id="KW-0325">Glycoprotein</keyword>
<evidence type="ECO:0000313" key="11">
    <source>
        <dbReference type="EMBL" id="ARB51433.1"/>
    </source>
</evidence>
<keyword evidence="4" id="KW-0336">GPI-anchor</keyword>
<dbReference type="Pfam" id="PF00913">
    <property type="entry name" value="Trypan_glycop"/>
    <property type="match status" value="1"/>
</dbReference>
<dbReference type="Gene3D" id="1.10.470.10">
    <property type="entry name" value="Variant Surface Glycoprotein, subunit A, domain 2"/>
    <property type="match status" value="1"/>
</dbReference>
<dbReference type="AlphaFoldDB" id="A0A1V0G0A9"/>
<dbReference type="Gene3D" id="3.90.150.10">
    <property type="entry name" value="Variant Surface Glycoprotein, subunit A domain 1"/>
    <property type="match status" value="1"/>
</dbReference>
<dbReference type="GO" id="GO:0005886">
    <property type="term" value="C:plasma membrane"/>
    <property type="evidence" value="ECO:0007669"/>
    <property type="project" value="UniProtKB-SubCell"/>
</dbReference>
<dbReference type="GO" id="GO:0042783">
    <property type="term" value="P:symbiont-mediated evasion of host immune response"/>
    <property type="evidence" value="ECO:0007669"/>
    <property type="project" value="InterPro"/>
</dbReference>
<feature type="compositionally biased region" description="Low complexity" evidence="9">
    <location>
        <begin position="454"/>
        <end position="464"/>
    </location>
</feature>
<dbReference type="PROSITE" id="PS51448">
    <property type="entry name" value="P_TREFOIL_2"/>
    <property type="match status" value="1"/>
</dbReference>
<evidence type="ECO:0000259" key="10">
    <source>
        <dbReference type="PROSITE" id="PS51448"/>
    </source>
</evidence>
<dbReference type="VEuPathDB" id="TriTrypDB:Tb427_000249100"/>
<evidence type="ECO:0000256" key="4">
    <source>
        <dbReference type="ARBA" id="ARBA00022622"/>
    </source>
</evidence>
<keyword evidence="7" id="KW-0449">Lipoprotein</keyword>
<evidence type="ECO:0000256" key="7">
    <source>
        <dbReference type="ARBA" id="ARBA00023288"/>
    </source>
</evidence>
<evidence type="ECO:0000256" key="9">
    <source>
        <dbReference type="SAM" id="MobiDB-lite"/>
    </source>
</evidence>
<dbReference type="EMBL" id="KY404825">
    <property type="protein sequence ID" value="ARB51433.1"/>
    <property type="molecule type" value="Genomic_DNA"/>
</dbReference>
<comment type="subcellular location">
    <subcellularLocation>
        <location evidence="2">Cell membrane</location>
        <topology evidence="2">Lipid-anchor</topology>
        <topology evidence="2">GPI-anchor</topology>
    </subcellularLocation>
</comment>
<proteinExistence type="predicted"/>
<evidence type="ECO:0000256" key="5">
    <source>
        <dbReference type="ARBA" id="ARBA00023136"/>
    </source>
</evidence>
<evidence type="ECO:0000256" key="8">
    <source>
        <dbReference type="PROSITE-ProRule" id="PRU00779"/>
    </source>
</evidence>
<reference evidence="11" key="1">
    <citation type="submission" date="2016-12" db="EMBL/GenBank/DDBJ databases">
        <title>Trypanosoma brucei Minichromosomal Variant Surface Glycoprotein (VSG) Repertoire.</title>
        <authorList>
            <person name="Cross G.A."/>
            <person name="Mugnier M.R."/>
        </authorList>
    </citation>
    <scope>NUCLEOTIDE SEQUENCE</scope>
    <source>
        <strain evidence="11">Tb927.100.47</strain>
    </source>
</reference>
<evidence type="ECO:0000256" key="3">
    <source>
        <dbReference type="ARBA" id="ARBA00022475"/>
    </source>
</evidence>
<dbReference type="VEuPathDB" id="TriTrypDB:Tb927.11.20550"/>
<accession>A0A1V0G0A9</accession>
<feature type="compositionally biased region" description="Basic and acidic residues" evidence="9">
    <location>
        <begin position="421"/>
        <end position="453"/>
    </location>
</feature>
<protein>
    <submittedName>
        <fullName evidence="11">Variant surface glycoprotein</fullName>
    </submittedName>
</protein>
<dbReference type="SUPFAM" id="SSF58087">
    <property type="entry name" value="Variant surface glycoprotein (N-terminal domain)"/>
    <property type="match status" value="1"/>
</dbReference>
<dbReference type="SUPFAM" id="SSF118251">
    <property type="entry name" value="Variant surface glycoprotein MITAT 1.2, VSG 221, C-terminal domain"/>
    <property type="match status" value="1"/>
</dbReference>
<dbReference type="GO" id="GO:0098552">
    <property type="term" value="C:side of membrane"/>
    <property type="evidence" value="ECO:0007669"/>
    <property type="project" value="UniProtKB-KW"/>
</dbReference>
<keyword evidence="5" id="KW-0472">Membrane</keyword>
<dbReference type="InterPro" id="IPR000519">
    <property type="entry name" value="P_trefoil_dom"/>
</dbReference>
<comment type="function">
    <text evidence="1">VSG forms a coat on the surface of the parasite. The trypanosome evades the immune response of the host by expressing a series of antigenically distinct VSGs from an estimated 1000 VSG genes.</text>
</comment>
<feature type="compositionally biased region" description="Polar residues" evidence="9">
    <location>
        <begin position="399"/>
        <end position="419"/>
    </location>
</feature>
<feature type="domain" description="P-type" evidence="10">
    <location>
        <begin position="398"/>
        <end position="440"/>
    </location>
</feature>
<dbReference type="InterPro" id="IPR027446">
    <property type="entry name" value="VSG_C_dom_sf"/>
</dbReference>
<evidence type="ECO:0000256" key="2">
    <source>
        <dbReference type="ARBA" id="ARBA00004609"/>
    </source>
</evidence>
<keyword evidence="3" id="KW-1003">Cell membrane</keyword>
<comment type="caution">
    <text evidence="8">Lacks conserved residue(s) required for the propagation of feature annotation.</text>
</comment>
<evidence type="ECO:0000256" key="6">
    <source>
        <dbReference type="ARBA" id="ARBA00023180"/>
    </source>
</evidence>
<sequence>MTVVRSISAPFASVIVPAILIIQGAKGDAAAELNKQKTPCDSAHYLIKLAAIAEEKLQALADKTAQAAKEQRQIELYAATADKSATGAHFQGLADYASRRVATLAREAAKCRQAVAELTRTLHIEAGRNWVTAEVTKIQSAKGTAVSPSDTNQGTTAKAHLKLNKLQDPTCSSEYTTTAANAEKQPIVTDLENLRRHKLQGKTDATTSNNVCQVECNGATCNTDTTNIQVSSIVADLFSAAELKQLPVKASETKAARTDAPQGLNKELEEHEKNLEHRLYDFLKKKPCDADMASVRNMAVVQNDEGFRKAVLIELQGPEAKYDTSDDSQSKAITNAIKSMFGDSETEFNTKIWDKVKASTVKQKIAGTDIDSKIEQLSTDTNRGLVLAYYASQRKNKPSCKTETSTQKSQQCGSHTTPEPCQKEGCDFDENKTPKCFPKESKDDKKNGDDEKTTTTNTTGSSNSFVIHKAPLWLEF</sequence>